<keyword evidence="7" id="KW-1185">Reference proteome</keyword>
<dbReference type="RefSeq" id="WP_210682013.1">
    <property type="nucleotide sequence ID" value="NZ_JAGMWN010000004.1"/>
</dbReference>
<dbReference type="InterPro" id="IPR015421">
    <property type="entry name" value="PyrdxlP-dep_Trfase_major"/>
</dbReference>
<dbReference type="Gene3D" id="3.40.640.10">
    <property type="entry name" value="Type I PLP-dependent aspartate aminotransferase-like (Major domain)"/>
    <property type="match status" value="1"/>
</dbReference>
<organism evidence="6 7">
    <name type="scientific">Marivibrio halodurans</name>
    <dbReference type="NCBI Taxonomy" id="2039722"/>
    <lineage>
        <taxon>Bacteria</taxon>
        <taxon>Pseudomonadati</taxon>
        <taxon>Pseudomonadota</taxon>
        <taxon>Alphaproteobacteria</taxon>
        <taxon>Rhodospirillales</taxon>
        <taxon>Rhodospirillaceae</taxon>
        <taxon>Marivibrio</taxon>
    </lineage>
</organism>
<evidence type="ECO:0000256" key="4">
    <source>
        <dbReference type="PIRSR" id="PIRSR000390-2"/>
    </source>
</evidence>
<evidence type="ECO:0000313" key="6">
    <source>
        <dbReference type="EMBL" id="MBP5857430.1"/>
    </source>
</evidence>
<dbReference type="InterPro" id="IPR015424">
    <property type="entry name" value="PyrdxlP-dep_Trfase"/>
</dbReference>
<dbReference type="GO" id="GO:0008483">
    <property type="term" value="F:transaminase activity"/>
    <property type="evidence" value="ECO:0007669"/>
    <property type="project" value="UniProtKB-KW"/>
</dbReference>
<dbReference type="Pfam" id="PF01041">
    <property type="entry name" value="DegT_DnrJ_EryC1"/>
    <property type="match status" value="1"/>
</dbReference>
<evidence type="ECO:0000256" key="5">
    <source>
        <dbReference type="RuleBase" id="RU004508"/>
    </source>
</evidence>
<reference evidence="6" key="1">
    <citation type="submission" date="2021-04" db="EMBL/GenBank/DDBJ databases">
        <authorList>
            <person name="Zhang D.-C."/>
        </authorList>
    </citation>
    <scope>NUCLEOTIDE SEQUENCE</scope>
    <source>
        <strain evidence="6">CGMCC 1.15697</strain>
    </source>
</reference>
<keyword evidence="6" id="KW-0032">Aminotransferase</keyword>
<comment type="caution">
    <text evidence="6">The sequence shown here is derived from an EMBL/GenBank/DDBJ whole genome shotgun (WGS) entry which is preliminary data.</text>
</comment>
<dbReference type="CDD" id="cd00616">
    <property type="entry name" value="AHBA_syn"/>
    <property type="match status" value="1"/>
</dbReference>
<dbReference type="GO" id="GO:0030170">
    <property type="term" value="F:pyridoxal phosphate binding"/>
    <property type="evidence" value="ECO:0007669"/>
    <property type="project" value="TreeGrafter"/>
</dbReference>
<dbReference type="Proteomes" id="UP000672602">
    <property type="component" value="Unassembled WGS sequence"/>
</dbReference>
<dbReference type="EMBL" id="JAGMWN010000004">
    <property type="protein sequence ID" value="MBP5857430.1"/>
    <property type="molecule type" value="Genomic_DNA"/>
</dbReference>
<dbReference type="PANTHER" id="PTHR30244">
    <property type="entry name" value="TRANSAMINASE"/>
    <property type="match status" value="1"/>
</dbReference>
<dbReference type="GO" id="GO:0000271">
    <property type="term" value="P:polysaccharide biosynthetic process"/>
    <property type="evidence" value="ECO:0007669"/>
    <property type="project" value="TreeGrafter"/>
</dbReference>
<keyword evidence="1 4" id="KW-0663">Pyridoxal phosphate</keyword>
<dbReference type="AlphaFoldDB" id="A0A8J7V2K7"/>
<proteinExistence type="inferred from homology"/>
<dbReference type="InterPro" id="IPR000653">
    <property type="entry name" value="DegT/StrS_aminotransferase"/>
</dbReference>
<protein>
    <submittedName>
        <fullName evidence="6">DegT/DnrJ/EryC1/StrS family aminotransferase</fullName>
    </submittedName>
</protein>
<dbReference type="PANTHER" id="PTHR30244:SF9">
    <property type="entry name" value="PROTEIN RV3402C"/>
    <property type="match status" value="1"/>
</dbReference>
<accession>A0A8J7V2K7</accession>
<keyword evidence="6" id="KW-0808">Transferase</keyword>
<evidence type="ECO:0000313" key="7">
    <source>
        <dbReference type="Proteomes" id="UP000672602"/>
    </source>
</evidence>
<evidence type="ECO:0000256" key="1">
    <source>
        <dbReference type="ARBA" id="ARBA00022898"/>
    </source>
</evidence>
<comment type="similarity">
    <text evidence="2 5">Belongs to the DegT/DnrJ/EryC1 family.</text>
</comment>
<feature type="modified residue" description="N6-(pyridoxal phosphate)lysine" evidence="4">
    <location>
        <position position="196"/>
    </location>
</feature>
<evidence type="ECO:0000256" key="2">
    <source>
        <dbReference type="ARBA" id="ARBA00037999"/>
    </source>
</evidence>
<gene>
    <name evidence="6" type="ORF">KAJ83_10460</name>
</gene>
<sequence length="380" mass="40142">MTDPLALARARGDGPALTVGAPVIPDRRGLAAYLDRALDSGRLSNFGPLASRLEERLAERLDVPYVLSCASGTTALMIALRVFGVSGPTVVPSFTFAATAGALDWAGASARFCDVEPACLTLCPIASEAALADGARALVPVHTYGGACDVAALRDLAARYRKPLIYDAAHAFGARFQGKAVAAYGDAAAISLHATKPFHTVEGGALLVHDQGALEEARRLANFGLDPRRGGTARRPLGLNGKMSEIHAAFGLALLDEYDTLHERRRAVMARYRARLPACWFLPASARGSGSDAYVAIAVPDGVARDDVVESARREGIGLRAYFAPPLHEIDPDADQAAFPVSRGAADRVICLPIHPDFTTAQIDRVADVVLRVCDAPRAN</sequence>
<name>A0A8J7V2K7_9PROT</name>
<dbReference type="PIRSF" id="PIRSF000390">
    <property type="entry name" value="PLP_StrS"/>
    <property type="match status" value="1"/>
</dbReference>
<dbReference type="SUPFAM" id="SSF53383">
    <property type="entry name" value="PLP-dependent transferases"/>
    <property type="match status" value="1"/>
</dbReference>
<feature type="active site" description="Proton acceptor" evidence="3">
    <location>
        <position position="196"/>
    </location>
</feature>
<evidence type="ECO:0000256" key="3">
    <source>
        <dbReference type="PIRSR" id="PIRSR000390-1"/>
    </source>
</evidence>